<dbReference type="InterPro" id="IPR011006">
    <property type="entry name" value="CheY-like_superfamily"/>
</dbReference>
<dbReference type="RefSeq" id="WP_093856763.1">
    <property type="nucleotide sequence ID" value="NZ_BJVZ01000008.1"/>
</dbReference>
<dbReference type="EMBL" id="FNIG01000005">
    <property type="protein sequence ID" value="SDN47572.1"/>
    <property type="molecule type" value="Genomic_DNA"/>
</dbReference>
<reference evidence="3 4" key="1">
    <citation type="submission" date="2016-10" db="EMBL/GenBank/DDBJ databases">
        <authorList>
            <person name="de Groot N.N."/>
        </authorList>
    </citation>
    <scope>NUCLEOTIDE SEQUENCE [LARGE SCALE GENOMIC DNA]</scope>
    <source>
        <strain evidence="3 4">CGMCC 1.3442</strain>
    </source>
</reference>
<evidence type="ECO:0000313" key="4">
    <source>
        <dbReference type="Proteomes" id="UP000199334"/>
    </source>
</evidence>
<accession>A0A1H0BPR1</accession>
<evidence type="ECO:0000313" key="3">
    <source>
        <dbReference type="EMBL" id="SDN47572.1"/>
    </source>
</evidence>
<dbReference type="Proteomes" id="UP000199334">
    <property type="component" value="Unassembled WGS sequence"/>
</dbReference>
<evidence type="ECO:0000259" key="2">
    <source>
        <dbReference type="PROSITE" id="PS50110"/>
    </source>
</evidence>
<dbReference type="Pfam" id="PF00072">
    <property type="entry name" value="Response_reg"/>
    <property type="match status" value="1"/>
</dbReference>
<gene>
    <name evidence="3" type="ORF">SAMN05216498_2337</name>
</gene>
<dbReference type="PANTHER" id="PTHR43228:SF1">
    <property type="entry name" value="TWO-COMPONENT RESPONSE REGULATOR ARR22"/>
    <property type="match status" value="1"/>
</dbReference>
<dbReference type="AlphaFoldDB" id="A0A1H0BPR1"/>
<proteinExistence type="predicted"/>
<dbReference type="OrthoDB" id="9790669at2"/>
<protein>
    <submittedName>
        <fullName evidence="3">Two-component system, chemotaxis family, response regulator CheY</fullName>
    </submittedName>
</protein>
<evidence type="ECO:0000256" key="1">
    <source>
        <dbReference type="PROSITE-ProRule" id="PRU00169"/>
    </source>
</evidence>
<dbReference type="GO" id="GO:0000160">
    <property type="term" value="P:phosphorelay signal transduction system"/>
    <property type="evidence" value="ECO:0007669"/>
    <property type="project" value="InterPro"/>
</dbReference>
<sequence length="123" mass="13576">MARILITDDAAFMRMQLTDILQNQGHEVVGEAADGNEAVDLFKNLEPDIVTMDITMPEMDGVAALKEIKKIDHKAIVIMCSAMGQQSMVIDAIEAGATDFIVKPFTPERVRESLDKVLQIETN</sequence>
<dbReference type="InterPro" id="IPR052048">
    <property type="entry name" value="ST_Response_Regulator"/>
</dbReference>
<dbReference type="PROSITE" id="PS50110">
    <property type="entry name" value="RESPONSE_REGULATORY"/>
    <property type="match status" value="1"/>
</dbReference>
<dbReference type="STRING" id="237069.SAMN05216498_2337"/>
<organism evidence="3 4">
    <name type="scientific">Tenuibacillus multivorans</name>
    <dbReference type="NCBI Taxonomy" id="237069"/>
    <lineage>
        <taxon>Bacteria</taxon>
        <taxon>Bacillati</taxon>
        <taxon>Bacillota</taxon>
        <taxon>Bacilli</taxon>
        <taxon>Bacillales</taxon>
        <taxon>Bacillaceae</taxon>
        <taxon>Tenuibacillus</taxon>
    </lineage>
</organism>
<name>A0A1H0BPR1_9BACI</name>
<feature type="modified residue" description="4-aspartylphosphate" evidence="1">
    <location>
        <position position="53"/>
    </location>
</feature>
<keyword evidence="4" id="KW-1185">Reference proteome</keyword>
<dbReference type="Gene3D" id="3.40.50.2300">
    <property type="match status" value="1"/>
</dbReference>
<dbReference type="InterPro" id="IPR001789">
    <property type="entry name" value="Sig_transdc_resp-reg_receiver"/>
</dbReference>
<feature type="domain" description="Response regulatory" evidence="2">
    <location>
        <begin position="3"/>
        <end position="118"/>
    </location>
</feature>
<dbReference type="SUPFAM" id="SSF52172">
    <property type="entry name" value="CheY-like"/>
    <property type="match status" value="1"/>
</dbReference>
<keyword evidence="1" id="KW-0597">Phosphoprotein</keyword>
<dbReference type="SMART" id="SM00448">
    <property type="entry name" value="REC"/>
    <property type="match status" value="1"/>
</dbReference>
<dbReference type="PANTHER" id="PTHR43228">
    <property type="entry name" value="TWO-COMPONENT RESPONSE REGULATOR"/>
    <property type="match status" value="1"/>
</dbReference>
<dbReference type="CDD" id="cd17542">
    <property type="entry name" value="REC_CheY"/>
    <property type="match status" value="1"/>
</dbReference>